<dbReference type="EMBL" id="JAODYY010000007">
    <property type="protein sequence ID" value="MDH0125408.1"/>
    <property type="molecule type" value="Genomic_DNA"/>
</dbReference>
<evidence type="ECO:0000313" key="1">
    <source>
        <dbReference type="EMBL" id="MDH0125408.1"/>
    </source>
</evidence>
<evidence type="ECO:0000313" key="2">
    <source>
        <dbReference type="Proteomes" id="UP001158087"/>
    </source>
</evidence>
<dbReference type="CDD" id="cd19958">
    <property type="entry name" value="pyocin_knob"/>
    <property type="match status" value="1"/>
</dbReference>
<name>A0AA42KL41_9HYPH</name>
<comment type="caution">
    <text evidence="1">The sequence shown here is derived from an EMBL/GenBank/DDBJ whole genome shotgun (WGS) entry which is preliminary data.</text>
</comment>
<reference evidence="1" key="1">
    <citation type="submission" date="2022-09" db="EMBL/GenBank/DDBJ databases">
        <title>Intensive care unit water sources are persistently colonized with multi-drug resistant bacteria and are the site of extensive horizontal gene transfer of antibiotic resistance genes.</title>
        <authorList>
            <person name="Diorio-Toth L."/>
        </authorList>
    </citation>
    <scope>NUCLEOTIDE SEQUENCE</scope>
    <source>
        <strain evidence="1">GD04153</strain>
    </source>
</reference>
<proteinExistence type="predicted"/>
<accession>A0AA42KL41</accession>
<protein>
    <submittedName>
        <fullName evidence="1">Pyocin knob domain-containing protein</fullName>
    </submittedName>
</protein>
<gene>
    <name evidence="1" type="ORF">N7376_15475</name>
</gene>
<organism evidence="1 2">
    <name type="scientific">Brucella intermedia GD04153</name>
    <dbReference type="NCBI Taxonomy" id="2975438"/>
    <lineage>
        <taxon>Bacteria</taxon>
        <taxon>Pseudomonadati</taxon>
        <taxon>Pseudomonadota</taxon>
        <taxon>Alphaproteobacteria</taxon>
        <taxon>Hyphomicrobiales</taxon>
        <taxon>Brucellaceae</taxon>
        <taxon>Brucella/Ochrobactrum group</taxon>
        <taxon>Brucella</taxon>
    </lineage>
</organism>
<dbReference type="Proteomes" id="UP001158087">
    <property type="component" value="Unassembled WGS sequence"/>
</dbReference>
<dbReference type="AlphaFoldDB" id="A0AA42KL41"/>
<sequence length="375" mass="39283">MATLSDYTSGTITVTQNSVNFTGTNTLWRTAQFREGDTVQLKGYTAIIAAASAADPRIASNTAGTFTEPWPGPSGTFAYRMRFMPDGARVTAQTTTLIELLGNGNLQALAGLAGATKTLPYFTGAGSMDAVAGAANTMPYFTGVNGMAATGLTAFARSLLDDNDAATMLGTLGLTGNAIADMLQDSFGAYSTGAVDLNTLTPGTRGLYTNNGGSNFPGSGLWWVETQRMYTGSSAGLRQIATQYPIAGSQDPIIYMRVRSGAGIWGPWRLLTPTYGSNVNGFYIRLPDGTQLCYRAGVAASGFAAIGSVYKSAQIDWLYPAAFSEAPYVDGATNANNAWSAVGTGTATTGNIAFFLPFSFSGSLTCRLVAQGRWY</sequence>